<reference evidence="2" key="1">
    <citation type="submission" date="2023-03" db="EMBL/GenBank/DDBJ databases">
        <title>Massive genome expansion in bonnet fungi (Mycena s.s.) driven by repeated elements and novel gene families across ecological guilds.</title>
        <authorList>
            <consortium name="Lawrence Berkeley National Laboratory"/>
            <person name="Harder C.B."/>
            <person name="Miyauchi S."/>
            <person name="Viragh M."/>
            <person name="Kuo A."/>
            <person name="Thoen E."/>
            <person name="Andreopoulos B."/>
            <person name="Lu D."/>
            <person name="Skrede I."/>
            <person name="Drula E."/>
            <person name="Henrissat B."/>
            <person name="Morin E."/>
            <person name="Kohler A."/>
            <person name="Barry K."/>
            <person name="LaButti K."/>
            <person name="Morin E."/>
            <person name="Salamov A."/>
            <person name="Lipzen A."/>
            <person name="Mereny Z."/>
            <person name="Hegedus B."/>
            <person name="Baldrian P."/>
            <person name="Stursova M."/>
            <person name="Weitz H."/>
            <person name="Taylor A."/>
            <person name="Grigoriev I.V."/>
            <person name="Nagy L.G."/>
            <person name="Martin F."/>
            <person name="Kauserud H."/>
        </authorList>
    </citation>
    <scope>NUCLEOTIDE SEQUENCE</scope>
    <source>
        <strain evidence="2">9284</strain>
    </source>
</reference>
<sequence length="600" mass="66356">MYFILRQSSPMDKQRQDVDTETHDFFVPVLNEISRIKHEEEIAQQTVVKKVPKDIALHDAHLVRIRRHTEGPAVSFYSSILVEASVSPFLSAQHNTHQLVIVSVDTPEEIAIRRRCSGGRGIWVFEIERHPTLILPFWWTVERPGRSEYILFLGDAGIDADGSLGLWKSFQSGVESTLSVAVVESRWFYCKEGQGFPTGEESTYVRRRKIDDIPPKLLKPRAPDDITGLGSITEQAGIVGGVSTTRKGVPVRGDIISGPGNAWRQYWKAEKGRGDWNRLDIGVTTIPKGGRGRVESWRVWGRKRSWIRDGGCVEGGELGALAQGLKEGSGLVMRDLAGRPGPCRLVIHTAPKARPNSHPGPASASNPARNMTQAACARQERDTPYMLQMSRRTIHAKIRLLWLIPRLSTRDVSYTLAPPLTWALPNPIVFSRVAHERRMLPPLPELTTTNAHDGPLLVIYYDAVLCLPSLPPGLITVAGRLGRPHNPHRSLALLLAAVVNRISAVYPLDCVEMGGTTVPSQSGINDRQTAALPHLTLTVGQGLRRLQSTPSSASPPTFRRRPWREGGRGLHTDRDGRTVESQSASRCPFFLASSSSKDSL</sequence>
<evidence type="ECO:0000313" key="3">
    <source>
        <dbReference type="Proteomes" id="UP001221142"/>
    </source>
</evidence>
<keyword evidence="3" id="KW-1185">Reference proteome</keyword>
<evidence type="ECO:0000256" key="1">
    <source>
        <dbReference type="SAM" id="MobiDB-lite"/>
    </source>
</evidence>
<dbReference type="EMBL" id="JARKIF010000046">
    <property type="protein sequence ID" value="KAJ7608240.1"/>
    <property type="molecule type" value="Genomic_DNA"/>
</dbReference>
<accession>A0AAD7B2X1</accession>
<organism evidence="2 3">
    <name type="scientific">Roridomyces roridus</name>
    <dbReference type="NCBI Taxonomy" id="1738132"/>
    <lineage>
        <taxon>Eukaryota</taxon>
        <taxon>Fungi</taxon>
        <taxon>Dikarya</taxon>
        <taxon>Basidiomycota</taxon>
        <taxon>Agaricomycotina</taxon>
        <taxon>Agaricomycetes</taxon>
        <taxon>Agaricomycetidae</taxon>
        <taxon>Agaricales</taxon>
        <taxon>Marasmiineae</taxon>
        <taxon>Mycenaceae</taxon>
        <taxon>Roridomyces</taxon>
    </lineage>
</organism>
<feature type="region of interest" description="Disordered" evidence="1">
    <location>
        <begin position="544"/>
        <end position="584"/>
    </location>
</feature>
<name>A0AAD7B2X1_9AGAR</name>
<dbReference type="Proteomes" id="UP001221142">
    <property type="component" value="Unassembled WGS sequence"/>
</dbReference>
<dbReference type="AlphaFoldDB" id="A0AAD7B2X1"/>
<feature type="compositionally biased region" description="Polar residues" evidence="1">
    <location>
        <begin position="546"/>
        <end position="555"/>
    </location>
</feature>
<comment type="caution">
    <text evidence="2">The sequence shown here is derived from an EMBL/GenBank/DDBJ whole genome shotgun (WGS) entry which is preliminary data.</text>
</comment>
<evidence type="ECO:0000313" key="2">
    <source>
        <dbReference type="EMBL" id="KAJ7608240.1"/>
    </source>
</evidence>
<feature type="compositionally biased region" description="Basic and acidic residues" evidence="1">
    <location>
        <begin position="563"/>
        <end position="578"/>
    </location>
</feature>
<protein>
    <submittedName>
        <fullName evidence="2">Uncharacterized protein</fullName>
    </submittedName>
</protein>
<gene>
    <name evidence="2" type="ORF">FB45DRAFT_1130178</name>
</gene>
<proteinExistence type="predicted"/>